<dbReference type="RefSeq" id="WP_261893357.1">
    <property type="nucleotide sequence ID" value="NZ_AP024895.1"/>
</dbReference>
<evidence type="ECO:0000313" key="3">
    <source>
        <dbReference type="Proteomes" id="UP001304071"/>
    </source>
</evidence>
<feature type="region of interest" description="Disordered" evidence="1">
    <location>
        <begin position="1"/>
        <end position="20"/>
    </location>
</feature>
<name>A0ABZ0QAP2_9VIBR</name>
<proteinExistence type="predicted"/>
<evidence type="ECO:0000256" key="1">
    <source>
        <dbReference type="SAM" id="MobiDB-lite"/>
    </source>
</evidence>
<dbReference type="EMBL" id="CP138203">
    <property type="protein sequence ID" value="WPC73489.1"/>
    <property type="molecule type" value="Genomic_DNA"/>
</dbReference>
<dbReference type="Proteomes" id="UP001304071">
    <property type="component" value="Chromosome 1"/>
</dbReference>
<accession>A0ABZ0QAP2</accession>
<gene>
    <name evidence="2" type="ORF">R8Z52_15425</name>
</gene>
<dbReference type="CDD" id="cd17468">
    <property type="entry name" value="T3SS_HrpP_C"/>
    <property type="match status" value="1"/>
</dbReference>
<dbReference type="InterPro" id="IPR049757">
    <property type="entry name" value="T3SS_HrpP-like_C"/>
</dbReference>
<reference evidence="2 3" key="1">
    <citation type="submission" date="2023-11" db="EMBL/GenBank/DDBJ databases">
        <title>Plant-associative lifestyle of Vibrio porteresiae and its evolutionary dynamics.</title>
        <authorList>
            <person name="Rameshkumar N."/>
            <person name="Kirti K."/>
        </authorList>
    </citation>
    <scope>NUCLEOTIDE SEQUENCE [LARGE SCALE GENOMIC DNA]</scope>
    <source>
        <strain evidence="2 3">MSSRF30</strain>
    </source>
</reference>
<organism evidence="2 3">
    <name type="scientific">Vibrio porteresiae DSM 19223</name>
    <dbReference type="NCBI Taxonomy" id="1123496"/>
    <lineage>
        <taxon>Bacteria</taxon>
        <taxon>Pseudomonadati</taxon>
        <taxon>Pseudomonadota</taxon>
        <taxon>Gammaproteobacteria</taxon>
        <taxon>Vibrionales</taxon>
        <taxon>Vibrionaceae</taxon>
        <taxon>Vibrio</taxon>
    </lineage>
</organism>
<evidence type="ECO:0000313" key="2">
    <source>
        <dbReference type="EMBL" id="WPC73489.1"/>
    </source>
</evidence>
<sequence length="159" mass="17770">MSTLAPVKEPLPPHKHHEEESLTLQVSNSSLNTLNPMPPLQDIGLFTTLIDSQSQDVPASHVGGDSTRWLENLTLKVTESLPAQPQDFRCQLLLPNLGEVELQAQYQASTWQIQLAFRRQRSAQAVRQEQDQLTEHFSRALQAPVVLSINSLEGEQQNA</sequence>
<protein>
    <submittedName>
        <fullName evidence="2">Type III secretion system HrpP C-terminal domain-containing protein</fullName>
    </submittedName>
</protein>
<keyword evidence="3" id="KW-1185">Reference proteome</keyword>